<sequence>MSKYARGHRVYIVEYRGLQKIGVAPHIFAIEKEYHIAPWLVRIFQLMIANIARYCSRILQVIYRLDILPRITNRIIQQLGWLAMRTPSTIKYLSVPMEHETAKSIEKAMYKKLGSLYGKENYSSGWCEISKFNIDFLKRWIVDSTLEK</sequence>
<dbReference type="AlphaFoldDB" id="A0A0F9GXX4"/>
<evidence type="ECO:0000313" key="1">
    <source>
        <dbReference type="EMBL" id="KKL95546.1"/>
    </source>
</evidence>
<protein>
    <submittedName>
        <fullName evidence="1">Uncharacterized protein</fullName>
    </submittedName>
</protein>
<accession>A0A0F9GXX4</accession>
<name>A0A0F9GXX4_9ZZZZ</name>
<proteinExistence type="predicted"/>
<organism evidence="1">
    <name type="scientific">marine sediment metagenome</name>
    <dbReference type="NCBI Taxonomy" id="412755"/>
    <lineage>
        <taxon>unclassified sequences</taxon>
        <taxon>metagenomes</taxon>
        <taxon>ecological metagenomes</taxon>
    </lineage>
</organism>
<reference evidence="1" key="1">
    <citation type="journal article" date="2015" name="Nature">
        <title>Complex archaea that bridge the gap between prokaryotes and eukaryotes.</title>
        <authorList>
            <person name="Spang A."/>
            <person name="Saw J.H."/>
            <person name="Jorgensen S.L."/>
            <person name="Zaremba-Niedzwiedzka K."/>
            <person name="Martijn J."/>
            <person name="Lind A.E."/>
            <person name="van Eijk R."/>
            <person name="Schleper C."/>
            <person name="Guy L."/>
            <person name="Ettema T.J."/>
        </authorList>
    </citation>
    <scope>NUCLEOTIDE SEQUENCE</scope>
</reference>
<gene>
    <name evidence="1" type="ORF">LCGC14_1853500</name>
</gene>
<dbReference type="EMBL" id="LAZR01018649">
    <property type="protein sequence ID" value="KKL95546.1"/>
    <property type="molecule type" value="Genomic_DNA"/>
</dbReference>
<comment type="caution">
    <text evidence="1">The sequence shown here is derived from an EMBL/GenBank/DDBJ whole genome shotgun (WGS) entry which is preliminary data.</text>
</comment>